<evidence type="ECO:0000313" key="8">
    <source>
        <dbReference type="EMBL" id="VDP84268.1"/>
    </source>
</evidence>
<evidence type="ECO:0000259" key="6">
    <source>
        <dbReference type="Pfam" id="PF04112"/>
    </source>
</evidence>
<name>A0A183APE6_9TREM</name>
<comment type="similarity">
    <text evidence="2">Belongs to the MAK10 family.</text>
</comment>
<evidence type="ECO:0000256" key="1">
    <source>
        <dbReference type="ARBA" id="ARBA00004496"/>
    </source>
</evidence>
<dbReference type="OrthoDB" id="269405at2759"/>
<dbReference type="WBParaSite" id="ECPE_0000885701-mRNA-1">
    <property type="protein sequence ID" value="ECPE_0000885701-mRNA-1"/>
    <property type="gene ID" value="ECPE_0000885701"/>
</dbReference>
<organism evidence="10">
    <name type="scientific">Echinostoma caproni</name>
    <dbReference type="NCBI Taxonomy" id="27848"/>
    <lineage>
        <taxon>Eukaryota</taxon>
        <taxon>Metazoa</taxon>
        <taxon>Spiralia</taxon>
        <taxon>Lophotrochozoa</taxon>
        <taxon>Platyhelminthes</taxon>
        <taxon>Trematoda</taxon>
        <taxon>Digenea</taxon>
        <taxon>Plagiorchiida</taxon>
        <taxon>Echinostomata</taxon>
        <taxon>Echinostomatoidea</taxon>
        <taxon>Echinostomatidae</taxon>
        <taxon>Echinostoma</taxon>
    </lineage>
</organism>
<comment type="subcellular location">
    <subcellularLocation>
        <location evidence="1">Cytoplasm</location>
    </subcellularLocation>
</comment>
<evidence type="ECO:0000256" key="4">
    <source>
        <dbReference type="ARBA" id="ARBA00030494"/>
    </source>
</evidence>
<dbReference type="Pfam" id="PF04112">
    <property type="entry name" value="Mak10"/>
    <property type="match status" value="1"/>
</dbReference>
<dbReference type="PANTHER" id="PTHR21373">
    <property type="entry name" value="GLUCOSE REPRESSIBLE PROTEIN MAK10"/>
    <property type="match status" value="1"/>
</dbReference>
<feature type="region of interest" description="Disordered" evidence="5">
    <location>
        <begin position="667"/>
        <end position="724"/>
    </location>
</feature>
<feature type="compositionally biased region" description="Low complexity" evidence="5">
    <location>
        <begin position="7"/>
        <end position="21"/>
    </location>
</feature>
<dbReference type="InterPro" id="IPR057983">
    <property type="entry name" value="NAA35-like_N"/>
</dbReference>
<keyword evidence="9" id="KW-1185">Reference proteome</keyword>
<gene>
    <name evidence="8" type="ORF">ECPE_LOCUS8831</name>
</gene>
<dbReference type="InterPro" id="IPR007244">
    <property type="entry name" value="Naa35_N"/>
</dbReference>
<sequence>MDSDTESPSVASAVPAFSSWPSDDRQDVTQKFFEACKLGLDAGELCHNSWFTLLHSMSAIEVMDPKMDIRVQGARRVVSTTEAVATNTLPLDPFSDRFELIGVMDELLAATTNWLTGDSLAQSVFTCMYMHCTQLIRDPYLRSFCELLRRVINQIRQIIVSSSVFDEEDFYPPTNGMPLNGPSSMFDRFLDAETLNESLRFFSLTSDGLIEHTRNLVAMLHKDAVNTPEGVDGSVDALISRLEFPMKLLQFTNQICSYMNAAKMIEKSSEHTQFDVSEDNSVNEEDNRIDSITESGTFATHDFWSDLSAICSSTEPILIELTQLARTLIDTATIGHSSGQGRLFPKDHPYGLPGFEPFLNQTSLPSYIPRFVIIHDRNKAFHYINGLIENLLRITQTRLLVPKWHAFDPRNSALHLLWSFTRQHGQQTHSHVVRLLNSMQPQDTVATNGFHSELHSCLLSRALSCLLYCTPMRCQRAIGILPDISSTLQVELIVQSWLDLEAKKYHEPLREIISDVVGLKGFFDVLADHLIHIPYIYYLNRSRQRSALDRLLQKLPDLLTECCRVEWIMSLELAKKLDLGDNSNTGQKSTDTGSSETTVDRERPPYFVPLRLSSYVCYYYCQLAWDYLVTGFQLELYAAQEWAFIYTFMIGLFQNMAALFERFLTPDNNSTDNPEPPQSTKPQEAPARRSKTSNKKKSRRNKLSSTDEKNKSQSSAEKLPITPALRPCGPGSELEYLILNCHRSLIAGTIYALRALQLDSGGDPVLDFPSTTHSSLECKPFGNPEEIYSRRLGLFLAATDSPLSDPGGCAGAFQACKRHLTSGIFSADANHPTDDENASGQRGGTTGLYMLATHNFEDAQFRAQFAQATKAPMLVTLKKVTGVSLNDELFGQLFGTPDNLADLERLAAHNLIACRVLANCLDRRPTPSPKSDTQSGSAGTVPSFLSRSSPVKLDFSFLTSRTYPLIRLVSSQAKGDSKTT</sequence>
<evidence type="ECO:0000256" key="2">
    <source>
        <dbReference type="ARBA" id="ARBA00006289"/>
    </source>
</evidence>
<feature type="domain" description="NAA35-like N-terminal" evidence="6">
    <location>
        <begin position="43"/>
        <end position="133"/>
    </location>
</feature>
<dbReference type="EMBL" id="UZAN01046530">
    <property type="protein sequence ID" value="VDP84268.1"/>
    <property type="molecule type" value="Genomic_DNA"/>
</dbReference>
<evidence type="ECO:0000313" key="9">
    <source>
        <dbReference type="Proteomes" id="UP000272942"/>
    </source>
</evidence>
<proteinExistence type="inferred from homology"/>
<dbReference type="Pfam" id="PF25789">
    <property type="entry name" value="TPR_NAA35"/>
    <property type="match status" value="1"/>
</dbReference>
<evidence type="ECO:0000256" key="5">
    <source>
        <dbReference type="SAM" id="MobiDB-lite"/>
    </source>
</evidence>
<dbReference type="InterPro" id="IPR057982">
    <property type="entry name" value="TPR_NAA35"/>
</dbReference>
<evidence type="ECO:0000259" key="7">
    <source>
        <dbReference type="Pfam" id="PF25789"/>
    </source>
</evidence>
<dbReference type="Proteomes" id="UP000272942">
    <property type="component" value="Unassembled WGS sequence"/>
</dbReference>
<dbReference type="GO" id="GO:0031417">
    <property type="term" value="C:NatC complex"/>
    <property type="evidence" value="ECO:0007669"/>
    <property type="project" value="InterPro"/>
</dbReference>
<feature type="region of interest" description="Disordered" evidence="5">
    <location>
        <begin position="1"/>
        <end position="22"/>
    </location>
</feature>
<protein>
    <recommendedName>
        <fullName evidence="4">Protein MAK10 homolog</fullName>
    </recommendedName>
</protein>
<reference evidence="8 9" key="2">
    <citation type="submission" date="2018-11" db="EMBL/GenBank/DDBJ databases">
        <authorList>
            <consortium name="Pathogen Informatics"/>
        </authorList>
    </citation>
    <scope>NUCLEOTIDE SEQUENCE [LARGE SCALE GENOMIC DNA]</scope>
    <source>
        <strain evidence="8 9">Egypt</strain>
    </source>
</reference>
<keyword evidence="3" id="KW-0963">Cytoplasm</keyword>
<reference evidence="10" key="1">
    <citation type="submission" date="2016-06" db="UniProtKB">
        <authorList>
            <consortium name="WormBaseParasite"/>
        </authorList>
    </citation>
    <scope>IDENTIFICATION</scope>
</reference>
<evidence type="ECO:0000313" key="10">
    <source>
        <dbReference type="WBParaSite" id="ECPE_0000885701-mRNA-1"/>
    </source>
</evidence>
<feature type="compositionally biased region" description="Basic residues" evidence="5">
    <location>
        <begin position="688"/>
        <end position="702"/>
    </location>
</feature>
<dbReference type="PANTHER" id="PTHR21373:SF0">
    <property type="entry name" value="N-ALPHA-ACETYLTRANSFERASE 35, NATC AUXILIARY SUBUNIT"/>
    <property type="match status" value="1"/>
</dbReference>
<feature type="domain" description="NAA35-like TPR repeats" evidence="7">
    <location>
        <begin position="451"/>
        <end position="932"/>
    </location>
</feature>
<dbReference type="AlphaFoldDB" id="A0A183APE6"/>
<evidence type="ECO:0000256" key="3">
    <source>
        <dbReference type="ARBA" id="ARBA00022490"/>
    </source>
</evidence>
<accession>A0A183APE6</accession>